<evidence type="ECO:0000313" key="13">
    <source>
        <dbReference type="Proteomes" id="UP000199288"/>
    </source>
</evidence>
<dbReference type="Pfam" id="PF00005">
    <property type="entry name" value="ABC_tran"/>
    <property type="match status" value="1"/>
</dbReference>
<evidence type="ECO:0000256" key="2">
    <source>
        <dbReference type="ARBA" id="ARBA00022448"/>
    </source>
</evidence>
<dbReference type="PROSITE" id="PS00211">
    <property type="entry name" value="ABC_TRANSPORTER_1"/>
    <property type="match status" value="1"/>
</dbReference>
<dbReference type="InterPro" id="IPR003593">
    <property type="entry name" value="AAA+_ATPase"/>
</dbReference>
<evidence type="ECO:0000256" key="10">
    <source>
        <dbReference type="ARBA" id="ARBA00063837"/>
    </source>
</evidence>
<keyword evidence="7" id="KW-0029">Amino-acid transport</keyword>
<dbReference type="PANTHER" id="PTHR43166">
    <property type="entry name" value="AMINO ACID IMPORT ATP-BINDING PROTEIN"/>
    <property type="match status" value="1"/>
</dbReference>
<dbReference type="PANTHER" id="PTHR43166:SF30">
    <property type="entry name" value="METHIONINE IMPORT ATP-BINDING PROTEIN METN"/>
    <property type="match status" value="1"/>
</dbReference>
<evidence type="ECO:0000256" key="9">
    <source>
        <dbReference type="ARBA" id="ARBA00054718"/>
    </source>
</evidence>
<evidence type="ECO:0000313" key="12">
    <source>
        <dbReference type="EMBL" id="SEA25519.1"/>
    </source>
</evidence>
<dbReference type="AlphaFoldDB" id="A0A1H3ZP12"/>
<keyword evidence="6" id="KW-1278">Translocase</keyword>
<keyword evidence="3" id="KW-1003">Cell membrane</keyword>
<dbReference type="FunFam" id="3.40.50.300:FF:000056">
    <property type="entry name" value="Cell division ATP-binding protein FtsE"/>
    <property type="match status" value="1"/>
</dbReference>
<evidence type="ECO:0000256" key="1">
    <source>
        <dbReference type="ARBA" id="ARBA00005417"/>
    </source>
</evidence>
<dbReference type="SUPFAM" id="SSF52540">
    <property type="entry name" value="P-loop containing nucleoside triphosphate hydrolases"/>
    <property type="match status" value="1"/>
</dbReference>
<proteinExistence type="inferred from homology"/>
<reference evidence="13" key="1">
    <citation type="submission" date="2016-10" db="EMBL/GenBank/DDBJ databases">
        <authorList>
            <person name="Varghese N."/>
            <person name="Submissions S."/>
        </authorList>
    </citation>
    <scope>NUCLEOTIDE SEQUENCE [LARGE SCALE GENOMIC DNA]</scope>
    <source>
        <strain evidence="13">KPR-1</strain>
    </source>
</reference>
<dbReference type="SMART" id="SM00382">
    <property type="entry name" value="AAA"/>
    <property type="match status" value="1"/>
</dbReference>
<sequence length="332" mass="35097">MITLESVGKTYGSVTALHDVTLSVERGTIHGIVGPSGAGKSTLVGCLTGLVTPTSGRVVVDDVEVSAAHARSRRALRRRIGMVFQHVNLFDQRTAAKNIAYPLQIMRTPKGDIAKRVAELLEIVGLTGRGDSYPSQLSGGQKQRVGIARALATRPPVLLADEPTSALDTETTTSILQLLREVCDQLGVTIVIVTHEMSVVREICDSVTLLSAGEVAETGTLEEIISDKTSRLARALVPPPSIPDDGYLDGYTILDVMFTSHPGEPTGARVLSAVANLGGDIAAGTFETIGSAQVGRLAVSVPPDVAGEARDALWREGHAVQIRRENGVEVEL</sequence>
<dbReference type="InterPro" id="IPR017871">
    <property type="entry name" value="ABC_transporter-like_CS"/>
</dbReference>
<comment type="subunit">
    <text evidence="10">Homodimer. Forms a membrane-associated complex with FtsX.</text>
</comment>
<feature type="domain" description="ABC transporter" evidence="11">
    <location>
        <begin position="2"/>
        <end position="237"/>
    </location>
</feature>
<evidence type="ECO:0000256" key="3">
    <source>
        <dbReference type="ARBA" id="ARBA00022475"/>
    </source>
</evidence>
<dbReference type="InterPro" id="IPR027417">
    <property type="entry name" value="P-loop_NTPase"/>
</dbReference>
<keyword evidence="5 12" id="KW-0067">ATP-binding</keyword>
<evidence type="ECO:0000256" key="7">
    <source>
        <dbReference type="ARBA" id="ARBA00022970"/>
    </source>
</evidence>
<organism evidence="12 13">
    <name type="scientific">Bowdeniella nasicola</name>
    <dbReference type="NCBI Taxonomy" id="208480"/>
    <lineage>
        <taxon>Bacteria</taxon>
        <taxon>Bacillati</taxon>
        <taxon>Actinomycetota</taxon>
        <taxon>Actinomycetes</taxon>
        <taxon>Actinomycetales</taxon>
        <taxon>Actinomycetaceae</taxon>
        <taxon>Bowdeniella</taxon>
    </lineage>
</organism>
<gene>
    <name evidence="12" type="ORF">SAMN02910418_01231</name>
</gene>
<keyword evidence="2" id="KW-0813">Transport</keyword>
<evidence type="ECO:0000256" key="8">
    <source>
        <dbReference type="ARBA" id="ARBA00023136"/>
    </source>
</evidence>
<dbReference type="InterPro" id="IPR050086">
    <property type="entry name" value="MetN_ABC_transporter-like"/>
</dbReference>
<evidence type="ECO:0000259" key="11">
    <source>
        <dbReference type="PROSITE" id="PS50893"/>
    </source>
</evidence>
<keyword evidence="8" id="KW-0472">Membrane</keyword>
<dbReference type="PROSITE" id="PS50893">
    <property type="entry name" value="ABC_TRANSPORTER_2"/>
    <property type="match status" value="1"/>
</dbReference>
<evidence type="ECO:0000256" key="5">
    <source>
        <dbReference type="ARBA" id="ARBA00022840"/>
    </source>
</evidence>
<accession>A0A1H3ZP12</accession>
<evidence type="ECO:0000256" key="4">
    <source>
        <dbReference type="ARBA" id="ARBA00022741"/>
    </source>
</evidence>
<dbReference type="GO" id="GO:0006865">
    <property type="term" value="P:amino acid transport"/>
    <property type="evidence" value="ECO:0007669"/>
    <property type="project" value="UniProtKB-KW"/>
</dbReference>
<evidence type="ECO:0000256" key="6">
    <source>
        <dbReference type="ARBA" id="ARBA00022967"/>
    </source>
</evidence>
<dbReference type="Gene3D" id="3.40.50.300">
    <property type="entry name" value="P-loop containing nucleotide triphosphate hydrolases"/>
    <property type="match status" value="1"/>
</dbReference>
<dbReference type="InterPro" id="IPR003439">
    <property type="entry name" value="ABC_transporter-like_ATP-bd"/>
</dbReference>
<protein>
    <submittedName>
        <fullName evidence="12">D-methionine transport system ATP-binding protein</fullName>
    </submittedName>
</protein>
<keyword evidence="4" id="KW-0547">Nucleotide-binding</keyword>
<dbReference type="GO" id="GO:0005886">
    <property type="term" value="C:plasma membrane"/>
    <property type="evidence" value="ECO:0007669"/>
    <property type="project" value="UniProtKB-ARBA"/>
</dbReference>
<comment type="function">
    <text evidence="9">Part of the ABC transporter FtsEX involved in cellular division. Has ATPase activity.</text>
</comment>
<dbReference type="Proteomes" id="UP000199288">
    <property type="component" value="Unassembled WGS sequence"/>
</dbReference>
<keyword evidence="13" id="KW-1185">Reference proteome</keyword>
<dbReference type="RefSeq" id="WP_261977051.1">
    <property type="nucleotide sequence ID" value="NZ_FNQV01000006.1"/>
</dbReference>
<comment type="similarity">
    <text evidence="1">Belongs to the ABC transporter superfamily.</text>
</comment>
<name>A0A1H3ZP12_9ACTO</name>
<dbReference type="EMBL" id="FNQV01000006">
    <property type="protein sequence ID" value="SEA25519.1"/>
    <property type="molecule type" value="Genomic_DNA"/>
</dbReference>
<dbReference type="GO" id="GO:0016887">
    <property type="term" value="F:ATP hydrolysis activity"/>
    <property type="evidence" value="ECO:0007669"/>
    <property type="project" value="InterPro"/>
</dbReference>
<dbReference type="GO" id="GO:0005524">
    <property type="term" value="F:ATP binding"/>
    <property type="evidence" value="ECO:0007669"/>
    <property type="project" value="UniProtKB-KW"/>
</dbReference>